<dbReference type="AlphaFoldDB" id="A0A4P9W7N2"/>
<evidence type="ECO:0000313" key="3">
    <source>
        <dbReference type="Proteomes" id="UP000269721"/>
    </source>
</evidence>
<protein>
    <submittedName>
        <fullName evidence="2">Uncharacterized protein</fullName>
    </submittedName>
</protein>
<sequence>MAKSAGRAKDRCRVAVAIIFFPLSMNTCLTPLSLQMLDAGGFKRDQGPADSLHASRTFETFPAAPGGGVMHEQIPTFTHKRYSRLSDC</sequence>
<evidence type="ECO:0000313" key="2">
    <source>
        <dbReference type="EMBL" id="RKO88102.1"/>
    </source>
</evidence>
<organism evidence="2 3">
    <name type="scientific">Blyttiomyces helicus</name>
    <dbReference type="NCBI Taxonomy" id="388810"/>
    <lineage>
        <taxon>Eukaryota</taxon>
        <taxon>Fungi</taxon>
        <taxon>Fungi incertae sedis</taxon>
        <taxon>Chytridiomycota</taxon>
        <taxon>Chytridiomycota incertae sedis</taxon>
        <taxon>Chytridiomycetes</taxon>
        <taxon>Chytridiomycetes incertae sedis</taxon>
        <taxon>Blyttiomyces</taxon>
    </lineage>
</organism>
<accession>A0A4P9W7N2</accession>
<proteinExistence type="predicted"/>
<reference evidence="3" key="1">
    <citation type="journal article" date="2018" name="Nat. Microbiol.">
        <title>Leveraging single-cell genomics to expand the fungal tree of life.</title>
        <authorList>
            <person name="Ahrendt S.R."/>
            <person name="Quandt C.A."/>
            <person name="Ciobanu D."/>
            <person name="Clum A."/>
            <person name="Salamov A."/>
            <person name="Andreopoulos B."/>
            <person name="Cheng J.F."/>
            <person name="Woyke T."/>
            <person name="Pelin A."/>
            <person name="Henrissat B."/>
            <person name="Reynolds N.K."/>
            <person name="Benny G.L."/>
            <person name="Smith M.E."/>
            <person name="James T.Y."/>
            <person name="Grigoriev I.V."/>
        </authorList>
    </citation>
    <scope>NUCLEOTIDE SEQUENCE [LARGE SCALE GENOMIC DNA]</scope>
</reference>
<dbReference type="EMBL" id="KZ996942">
    <property type="protein sequence ID" value="RKO88102.1"/>
    <property type="molecule type" value="Genomic_DNA"/>
</dbReference>
<evidence type="ECO:0000256" key="1">
    <source>
        <dbReference type="SAM" id="Phobius"/>
    </source>
</evidence>
<gene>
    <name evidence="2" type="ORF">BDK51DRAFT_42773</name>
</gene>
<feature type="transmembrane region" description="Helical" evidence="1">
    <location>
        <begin position="12"/>
        <end position="34"/>
    </location>
</feature>
<name>A0A4P9W7N2_9FUNG</name>
<dbReference type="Proteomes" id="UP000269721">
    <property type="component" value="Unassembled WGS sequence"/>
</dbReference>
<keyword evidence="3" id="KW-1185">Reference proteome</keyword>
<keyword evidence="1" id="KW-0812">Transmembrane</keyword>
<keyword evidence="1" id="KW-1133">Transmembrane helix</keyword>
<keyword evidence="1" id="KW-0472">Membrane</keyword>